<dbReference type="PANTHER" id="PTHR30480:SF16">
    <property type="entry name" value="GLYCOSIDE HYDROLASE FAMILY 3 DOMAIN PROTEIN"/>
    <property type="match status" value="1"/>
</dbReference>
<keyword evidence="6" id="KW-1185">Reference proteome</keyword>
<name>A0ABP4HAX3_9ACTN</name>
<dbReference type="Gene3D" id="3.20.20.300">
    <property type="entry name" value="Glycoside hydrolase, family 3, N-terminal domain"/>
    <property type="match status" value="1"/>
</dbReference>
<evidence type="ECO:0000259" key="4">
    <source>
        <dbReference type="Pfam" id="PF00933"/>
    </source>
</evidence>
<evidence type="ECO:0000313" key="6">
    <source>
        <dbReference type="Proteomes" id="UP001500037"/>
    </source>
</evidence>
<evidence type="ECO:0000256" key="2">
    <source>
        <dbReference type="ARBA" id="ARBA00022801"/>
    </source>
</evidence>
<dbReference type="GO" id="GO:0016787">
    <property type="term" value="F:hydrolase activity"/>
    <property type="evidence" value="ECO:0007669"/>
    <property type="project" value="UniProtKB-KW"/>
</dbReference>
<dbReference type="PANTHER" id="PTHR30480">
    <property type="entry name" value="BETA-HEXOSAMINIDASE-RELATED"/>
    <property type="match status" value="1"/>
</dbReference>
<reference evidence="6" key="1">
    <citation type="journal article" date="2019" name="Int. J. Syst. Evol. Microbiol.">
        <title>The Global Catalogue of Microorganisms (GCM) 10K type strain sequencing project: providing services to taxonomists for standard genome sequencing and annotation.</title>
        <authorList>
            <consortium name="The Broad Institute Genomics Platform"/>
            <consortium name="The Broad Institute Genome Sequencing Center for Infectious Disease"/>
            <person name="Wu L."/>
            <person name="Ma J."/>
        </authorList>
    </citation>
    <scope>NUCLEOTIDE SEQUENCE [LARGE SCALE GENOMIC DNA]</scope>
    <source>
        <strain evidence="6">JCM 13004</strain>
    </source>
</reference>
<keyword evidence="2 5" id="KW-0378">Hydrolase</keyword>
<dbReference type="SUPFAM" id="SSF51445">
    <property type="entry name" value="(Trans)glycosidases"/>
    <property type="match status" value="1"/>
</dbReference>
<dbReference type="InterPro" id="IPR001764">
    <property type="entry name" value="Glyco_hydro_3_N"/>
</dbReference>
<dbReference type="InterPro" id="IPR036962">
    <property type="entry name" value="Glyco_hydro_3_N_sf"/>
</dbReference>
<gene>
    <name evidence="5" type="ORF">GCM10009665_47710</name>
</gene>
<sequence length="509" mass="52891">MSADPRLPAELRRWADACILPGFDGPRAPDWLRRRIAEGVRGVVLYHANMAGPEALAQLTAELRAENPDLIIGLDEEGGDVTRLHLTEGSPWPGHLTLGQADDPDLTRRTARSIGSRLAELGVNLDLAPVVDVNTAAGNPVIGTRSFGADPARVAAQGAAYVEGLQSTGVAGCAKHFPGHGATTVDSHHDLPRVTEEREAFEEIALPPFRAAIAADVAAVMTAHILLPCYDTVPATISRTLLTGVLRERLGFTGAVITDSLEMRAVHDRYGIAGTALRAVAAGADALCVGTRHGEARAQLLREELVGAVLRGELAAERLAEAAARVEALAARAVLRPAGAPPSSDAGPPAEDGAGLRAARQALLVREVPVLRQAPVVLEFQDEPTPAIGDTAWGLGSLLAEALAGTEVLDVLPDAAPSVGHLPAVRPIVAVVRDLHRHPATLAAVTALLAARPRTVLVEMGLPHHQPHSPGGYLATYGASRVAALAAAEVLLGTAPPATPCSGKRPDAP</sequence>
<dbReference type="Proteomes" id="UP001500037">
    <property type="component" value="Unassembled WGS sequence"/>
</dbReference>
<dbReference type="InterPro" id="IPR050226">
    <property type="entry name" value="NagZ_Beta-hexosaminidase"/>
</dbReference>
<organism evidence="5 6">
    <name type="scientific">Kitasatospora nipponensis</name>
    <dbReference type="NCBI Taxonomy" id="258049"/>
    <lineage>
        <taxon>Bacteria</taxon>
        <taxon>Bacillati</taxon>
        <taxon>Actinomycetota</taxon>
        <taxon>Actinomycetes</taxon>
        <taxon>Kitasatosporales</taxon>
        <taxon>Streptomycetaceae</taxon>
        <taxon>Kitasatospora</taxon>
    </lineage>
</organism>
<proteinExistence type="inferred from homology"/>
<accession>A0ABP4HAX3</accession>
<evidence type="ECO:0000313" key="5">
    <source>
        <dbReference type="EMBL" id="GAA1251487.1"/>
    </source>
</evidence>
<dbReference type="InterPro" id="IPR017853">
    <property type="entry name" value="GH"/>
</dbReference>
<dbReference type="Pfam" id="PF00933">
    <property type="entry name" value="Glyco_hydro_3"/>
    <property type="match status" value="1"/>
</dbReference>
<keyword evidence="3" id="KW-0326">Glycosidase</keyword>
<protein>
    <submittedName>
        <fullName evidence="5">Glycoside hydrolase family 3 protein</fullName>
    </submittedName>
</protein>
<comment type="caution">
    <text evidence="5">The sequence shown here is derived from an EMBL/GenBank/DDBJ whole genome shotgun (WGS) entry which is preliminary data.</text>
</comment>
<dbReference type="EMBL" id="BAAALF010000095">
    <property type="protein sequence ID" value="GAA1251487.1"/>
    <property type="molecule type" value="Genomic_DNA"/>
</dbReference>
<feature type="domain" description="Glycoside hydrolase family 3 N-terminal" evidence="4">
    <location>
        <begin position="39"/>
        <end position="327"/>
    </location>
</feature>
<evidence type="ECO:0000256" key="3">
    <source>
        <dbReference type="ARBA" id="ARBA00023295"/>
    </source>
</evidence>
<comment type="similarity">
    <text evidence="1">Belongs to the glycosyl hydrolase 3 family.</text>
</comment>
<dbReference type="RefSeq" id="WP_344443980.1">
    <property type="nucleotide sequence ID" value="NZ_BAAALF010000095.1"/>
</dbReference>
<evidence type="ECO:0000256" key="1">
    <source>
        <dbReference type="ARBA" id="ARBA00005336"/>
    </source>
</evidence>